<accession>A0AB34K0Q6</accession>
<dbReference type="AlphaFoldDB" id="A0AB34K0Q6"/>
<reference evidence="1 2" key="1">
    <citation type="journal article" date="2024" name="Science">
        <title>Giant polyketide synthase enzymes in the biosynthesis of giant marine polyether toxins.</title>
        <authorList>
            <person name="Fallon T.R."/>
            <person name="Shende V.V."/>
            <person name="Wierzbicki I.H."/>
            <person name="Pendleton A.L."/>
            <person name="Watervoot N.F."/>
            <person name="Auber R.P."/>
            <person name="Gonzalez D.J."/>
            <person name="Wisecaver J.H."/>
            <person name="Moore B.S."/>
        </authorList>
    </citation>
    <scope>NUCLEOTIDE SEQUENCE [LARGE SCALE GENOMIC DNA]</scope>
    <source>
        <strain evidence="1 2">12B1</strain>
    </source>
</reference>
<organism evidence="1 2">
    <name type="scientific">Prymnesium parvum</name>
    <name type="common">Toxic golden alga</name>
    <dbReference type="NCBI Taxonomy" id="97485"/>
    <lineage>
        <taxon>Eukaryota</taxon>
        <taxon>Haptista</taxon>
        <taxon>Haptophyta</taxon>
        <taxon>Prymnesiophyceae</taxon>
        <taxon>Prymnesiales</taxon>
        <taxon>Prymnesiaceae</taxon>
        <taxon>Prymnesium</taxon>
    </lineage>
</organism>
<comment type="caution">
    <text evidence="1">The sequence shown here is derived from an EMBL/GenBank/DDBJ whole genome shotgun (WGS) entry which is preliminary data.</text>
</comment>
<proteinExistence type="predicted"/>
<dbReference type="EMBL" id="JBGBPQ010000003">
    <property type="protein sequence ID" value="KAL1526441.1"/>
    <property type="molecule type" value="Genomic_DNA"/>
</dbReference>
<evidence type="ECO:0000313" key="2">
    <source>
        <dbReference type="Proteomes" id="UP001515480"/>
    </source>
</evidence>
<sequence>MSWYTDLLRAVISFCQPKEPEFELPRRRMSWLERPETLVYNCGDVSIARGNQCELVKKQMAFRKARKEALIRRAYERMYALEDVGEEDSDDIMDVDECFEVDELPEKHFVGKDFSSVSTCLRCASDPKVSTTAYVHRCGFCVKHPCRMPTVVRSGGGMRR</sequence>
<dbReference type="Proteomes" id="UP001515480">
    <property type="component" value="Unassembled WGS sequence"/>
</dbReference>
<protein>
    <submittedName>
        <fullName evidence="1">Uncharacterized protein</fullName>
    </submittedName>
</protein>
<name>A0AB34K0Q6_PRYPA</name>
<gene>
    <name evidence="1" type="ORF">AB1Y20_015153</name>
</gene>
<evidence type="ECO:0000313" key="1">
    <source>
        <dbReference type="EMBL" id="KAL1526441.1"/>
    </source>
</evidence>
<keyword evidence="2" id="KW-1185">Reference proteome</keyword>